<evidence type="ECO:0000256" key="1">
    <source>
        <dbReference type="SAM" id="Phobius"/>
    </source>
</evidence>
<keyword evidence="1" id="KW-0812">Transmembrane</keyword>
<accession>A0A397U454</accession>
<protein>
    <submittedName>
        <fullName evidence="2">Uncharacterized protein</fullName>
    </submittedName>
</protein>
<name>A0A397U454_9GLOM</name>
<gene>
    <name evidence="2" type="ORF">C2G38_682076</name>
</gene>
<organism evidence="2 3">
    <name type="scientific">Gigaspora rosea</name>
    <dbReference type="NCBI Taxonomy" id="44941"/>
    <lineage>
        <taxon>Eukaryota</taxon>
        <taxon>Fungi</taxon>
        <taxon>Fungi incertae sedis</taxon>
        <taxon>Mucoromycota</taxon>
        <taxon>Glomeromycotina</taxon>
        <taxon>Glomeromycetes</taxon>
        <taxon>Diversisporales</taxon>
        <taxon>Gigasporaceae</taxon>
        <taxon>Gigaspora</taxon>
    </lineage>
</organism>
<feature type="transmembrane region" description="Helical" evidence="1">
    <location>
        <begin position="12"/>
        <end position="32"/>
    </location>
</feature>
<reference evidence="2 3" key="1">
    <citation type="submission" date="2018-06" db="EMBL/GenBank/DDBJ databases">
        <title>Comparative genomics reveals the genomic features of Rhizophagus irregularis, R. cerebriforme, R. diaphanum and Gigaspora rosea, and their symbiotic lifestyle signature.</title>
        <authorList>
            <person name="Morin E."/>
            <person name="San Clemente H."/>
            <person name="Chen E.C.H."/>
            <person name="De La Providencia I."/>
            <person name="Hainaut M."/>
            <person name="Kuo A."/>
            <person name="Kohler A."/>
            <person name="Murat C."/>
            <person name="Tang N."/>
            <person name="Roy S."/>
            <person name="Loubradou J."/>
            <person name="Henrissat B."/>
            <person name="Grigoriev I.V."/>
            <person name="Corradi N."/>
            <person name="Roux C."/>
            <person name="Martin F.M."/>
        </authorList>
    </citation>
    <scope>NUCLEOTIDE SEQUENCE [LARGE SCALE GENOMIC DNA]</scope>
    <source>
        <strain evidence="2 3">DAOM 194757</strain>
    </source>
</reference>
<dbReference type="EMBL" id="QKWP01002183">
    <property type="protein sequence ID" value="RIB04431.1"/>
    <property type="molecule type" value="Genomic_DNA"/>
</dbReference>
<feature type="transmembrane region" description="Helical" evidence="1">
    <location>
        <begin position="38"/>
        <end position="61"/>
    </location>
</feature>
<comment type="caution">
    <text evidence="2">The sequence shown here is derived from an EMBL/GenBank/DDBJ whole genome shotgun (WGS) entry which is preliminary data.</text>
</comment>
<proteinExistence type="predicted"/>
<evidence type="ECO:0000313" key="3">
    <source>
        <dbReference type="Proteomes" id="UP000266673"/>
    </source>
</evidence>
<sequence length="71" mass="8879">MRQCESLFCRYSRINFIISYFIKKFFCIYFFIVYFLTKFILCCFSLQGVWKLVLLNFIIIFKNIEQRLYIK</sequence>
<keyword evidence="1" id="KW-1133">Transmembrane helix</keyword>
<dbReference type="AlphaFoldDB" id="A0A397U454"/>
<evidence type="ECO:0000313" key="2">
    <source>
        <dbReference type="EMBL" id="RIB04431.1"/>
    </source>
</evidence>
<keyword evidence="3" id="KW-1185">Reference proteome</keyword>
<keyword evidence="1" id="KW-0472">Membrane</keyword>
<dbReference type="Proteomes" id="UP000266673">
    <property type="component" value="Unassembled WGS sequence"/>
</dbReference>